<evidence type="ECO:0000256" key="1">
    <source>
        <dbReference type="SAM" id="MobiDB-lite"/>
    </source>
</evidence>
<feature type="compositionally biased region" description="Gly residues" evidence="1">
    <location>
        <begin position="89"/>
        <end position="100"/>
    </location>
</feature>
<dbReference type="AlphaFoldDB" id="C6SLA6"/>
<dbReference type="EMBL" id="AM889138">
    <property type="protein sequence ID" value="CBA08932.1"/>
    <property type="molecule type" value="Genomic_DNA"/>
</dbReference>
<reference evidence="2" key="1">
    <citation type="journal article" date="2008" name="Proc. Natl. Acad. Sci. U.S.A.">
        <title>Whole-genome comparison of disease and carriage strains provides insights into virulence evolution in Neisseria meningitidis.</title>
        <authorList>
            <person name="Schoen C."/>
            <person name="Blom J."/>
            <person name="Claus H."/>
            <person name="Schramm-Glueck A."/>
            <person name="Brandt P."/>
            <person name="Mueller T."/>
            <person name="Goesmann A."/>
            <person name="Joseph B."/>
            <person name="Konietzny S."/>
            <person name="Kurzai O."/>
            <person name="Schmitt C."/>
            <person name="Friedrich T."/>
            <person name="Linke B."/>
            <person name="Vogel U."/>
            <person name="Frosch M."/>
        </authorList>
    </citation>
    <scope>NUCLEOTIDE SEQUENCE</scope>
    <source>
        <strain evidence="2">Alpha275</strain>
    </source>
</reference>
<proteinExistence type="predicted"/>
<name>C6SLA6_NEIME</name>
<gene>
    <name evidence="2" type="ORF">NMW_1730</name>
</gene>
<protein>
    <submittedName>
        <fullName evidence="2">Uncharacterized protein</fullName>
    </submittedName>
</protein>
<organism evidence="2">
    <name type="scientific">Neisseria meningitidis alpha275</name>
    <dbReference type="NCBI Taxonomy" id="295996"/>
    <lineage>
        <taxon>Bacteria</taxon>
        <taxon>Pseudomonadati</taxon>
        <taxon>Pseudomonadota</taxon>
        <taxon>Betaproteobacteria</taxon>
        <taxon>Neisseriales</taxon>
        <taxon>Neisseriaceae</taxon>
        <taxon>Neisseria</taxon>
    </lineage>
</organism>
<feature type="region of interest" description="Disordered" evidence="1">
    <location>
        <begin position="87"/>
        <end position="107"/>
    </location>
</feature>
<evidence type="ECO:0000313" key="2">
    <source>
        <dbReference type="EMBL" id="CBA08932.1"/>
    </source>
</evidence>
<accession>C6SLA6</accession>
<sequence>MGLRLVLTMPSEAVSDGIANRLFGGVFDFSAEMGNAASDGIAAFFDGFFGFVPAFFDGVACLFGGAFGGGLCFVKVAGGVLFRALPSAGAGGQGEGGQGGNEKFVHG</sequence>